<dbReference type="KEGG" id="nml:Namu_2147"/>
<evidence type="ECO:0000313" key="2">
    <source>
        <dbReference type="EMBL" id="ACV78525.1"/>
    </source>
</evidence>
<dbReference type="EMBL" id="CP001737">
    <property type="protein sequence ID" value="ACV78525.1"/>
    <property type="molecule type" value="Genomic_DNA"/>
</dbReference>
<protein>
    <recommendedName>
        <fullName evidence="4">Polyketide cyclase/dehydrase</fullName>
    </recommendedName>
</protein>
<proteinExistence type="predicted"/>
<dbReference type="STRING" id="479431.Namu_2147"/>
<organism evidence="2 3">
    <name type="scientific">Nakamurella multipartita (strain ATCC 700099 / DSM 44233 / CIP 104796 / JCM 9543 / NBRC 105858 / Y-104)</name>
    <name type="common">Microsphaera multipartita</name>
    <dbReference type="NCBI Taxonomy" id="479431"/>
    <lineage>
        <taxon>Bacteria</taxon>
        <taxon>Bacillati</taxon>
        <taxon>Actinomycetota</taxon>
        <taxon>Actinomycetes</taxon>
        <taxon>Nakamurellales</taxon>
        <taxon>Nakamurellaceae</taxon>
        <taxon>Nakamurella</taxon>
    </lineage>
</organism>
<dbReference type="HOGENOM" id="CLU_123373_0_0_11"/>
<reference evidence="3" key="1">
    <citation type="submission" date="2009-09" db="EMBL/GenBank/DDBJ databases">
        <title>The complete genome of Nakamurella multipartita DSM 44233.</title>
        <authorList>
            <consortium name="US DOE Joint Genome Institute (JGI-PGF)"/>
            <person name="Lucas S."/>
            <person name="Copeland A."/>
            <person name="Lapidus A."/>
            <person name="Glavina del Rio T."/>
            <person name="Dalin E."/>
            <person name="Tice H."/>
            <person name="Bruce D."/>
            <person name="Goodwin L."/>
            <person name="Pitluck S."/>
            <person name="Kyrpides N."/>
            <person name="Mavromatis K."/>
            <person name="Ivanova N."/>
            <person name="Ovchinnikova G."/>
            <person name="Sims D."/>
            <person name="Meincke L."/>
            <person name="Brettin T."/>
            <person name="Detter J.C."/>
            <person name="Han C."/>
            <person name="Larimer F."/>
            <person name="Land M."/>
            <person name="Hauser L."/>
            <person name="Markowitz V."/>
            <person name="Cheng J.-F."/>
            <person name="Hugenholtz P."/>
            <person name="Woyke T."/>
            <person name="Wu D."/>
            <person name="Klenk H.-P."/>
            <person name="Eisen J.A."/>
        </authorList>
    </citation>
    <scope>NUCLEOTIDE SEQUENCE [LARGE SCALE GENOMIC DNA]</scope>
    <source>
        <strain evidence="3">ATCC 700099 / DSM 44233 / CIP 104796 / JCM 9543 / NBRC 105858 / Y-104</strain>
    </source>
</reference>
<dbReference type="InParanoid" id="C8XJ60"/>
<evidence type="ECO:0000313" key="3">
    <source>
        <dbReference type="Proteomes" id="UP000002218"/>
    </source>
</evidence>
<evidence type="ECO:0008006" key="4">
    <source>
        <dbReference type="Google" id="ProtNLM"/>
    </source>
</evidence>
<dbReference type="InterPro" id="IPR023393">
    <property type="entry name" value="START-like_dom_sf"/>
</dbReference>
<dbReference type="RefSeq" id="WP_015747417.1">
    <property type="nucleotide sequence ID" value="NC_013235.1"/>
</dbReference>
<dbReference type="Proteomes" id="UP000002218">
    <property type="component" value="Chromosome"/>
</dbReference>
<dbReference type="CDD" id="cd07812">
    <property type="entry name" value="SRPBCC"/>
    <property type="match status" value="1"/>
</dbReference>
<dbReference type="Gene3D" id="3.30.530.20">
    <property type="match status" value="1"/>
</dbReference>
<dbReference type="AlphaFoldDB" id="C8XJ60"/>
<dbReference type="Pfam" id="PF10604">
    <property type="entry name" value="Polyketide_cyc2"/>
    <property type="match status" value="1"/>
</dbReference>
<reference evidence="2 3" key="2">
    <citation type="journal article" date="2010" name="Stand. Genomic Sci.">
        <title>Complete genome sequence of Nakamurella multipartita type strain (Y-104).</title>
        <authorList>
            <person name="Tice H."/>
            <person name="Mayilraj S."/>
            <person name="Sims D."/>
            <person name="Lapidus A."/>
            <person name="Nolan M."/>
            <person name="Lucas S."/>
            <person name="Glavina Del Rio T."/>
            <person name="Copeland A."/>
            <person name="Cheng J.F."/>
            <person name="Meincke L."/>
            <person name="Bruce D."/>
            <person name="Goodwin L."/>
            <person name="Pitluck S."/>
            <person name="Ivanova N."/>
            <person name="Mavromatis K."/>
            <person name="Ovchinnikova G."/>
            <person name="Pati A."/>
            <person name="Chen A."/>
            <person name="Palaniappan K."/>
            <person name="Land M."/>
            <person name="Hauser L."/>
            <person name="Chang Y.J."/>
            <person name="Jeffries C.D."/>
            <person name="Detter J.C."/>
            <person name="Brettin T."/>
            <person name="Rohde M."/>
            <person name="Goker M."/>
            <person name="Bristow J."/>
            <person name="Eisen J.A."/>
            <person name="Markowitz V."/>
            <person name="Hugenholtz P."/>
            <person name="Kyrpides N.C."/>
            <person name="Klenk H.P."/>
            <person name="Chen F."/>
        </authorList>
    </citation>
    <scope>NUCLEOTIDE SEQUENCE [LARGE SCALE GENOMIC DNA]</scope>
    <source>
        <strain evidence="3">ATCC 700099 / DSM 44233 / CIP 104796 / JCM 9543 / NBRC 105858 / Y-104</strain>
    </source>
</reference>
<sequence length="177" mass="18275">MTTTIRASVELPGIAPERAFAALVDLAAQERWMIATKLYPVESAAPVPEVGSRVAAFTGVGGLGFLDTMVVTAYDPPHQWVVAKDGRLLQGVGTMRVEATAGGSRAIWMNELTPPFGILGRLAARLAGPVAALALQACLRRLARQLQSGALPLAASGSAGPIPADARGRGPADTGPR</sequence>
<dbReference type="InterPro" id="IPR019587">
    <property type="entry name" value="Polyketide_cyclase/dehydratase"/>
</dbReference>
<dbReference type="OrthoDB" id="4823586at2"/>
<gene>
    <name evidence="2" type="ordered locus">Namu_2147</name>
</gene>
<feature type="region of interest" description="Disordered" evidence="1">
    <location>
        <begin position="158"/>
        <end position="177"/>
    </location>
</feature>
<dbReference type="SUPFAM" id="SSF55961">
    <property type="entry name" value="Bet v1-like"/>
    <property type="match status" value="1"/>
</dbReference>
<dbReference type="eggNOG" id="COG3427">
    <property type="taxonomic scope" value="Bacteria"/>
</dbReference>
<keyword evidence="3" id="KW-1185">Reference proteome</keyword>
<evidence type="ECO:0000256" key="1">
    <source>
        <dbReference type="SAM" id="MobiDB-lite"/>
    </source>
</evidence>
<accession>C8XJ60</accession>
<feature type="compositionally biased region" description="Basic and acidic residues" evidence="1">
    <location>
        <begin position="166"/>
        <end position="177"/>
    </location>
</feature>
<name>C8XJ60_NAKMY</name>